<dbReference type="STRING" id="1837282.A6F49_09145"/>
<dbReference type="GO" id="GO:0003700">
    <property type="term" value="F:DNA-binding transcription factor activity"/>
    <property type="evidence" value="ECO:0007669"/>
    <property type="project" value="InterPro"/>
</dbReference>
<dbReference type="CDD" id="cd04766">
    <property type="entry name" value="HTH_HspR"/>
    <property type="match status" value="1"/>
</dbReference>
<dbReference type="InterPro" id="IPR047057">
    <property type="entry name" value="MerR_fam"/>
</dbReference>
<keyword evidence="4" id="KW-1185">Reference proteome</keyword>
<dbReference type="Proteomes" id="UP000078292">
    <property type="component" value="Unassembled WGS sequence"/>
</dbReference>
<dbReference type="SUPFAM" id="SSF46955">
    <property type="entry name" value="Putative DNA-binding domain"/>
    <property type="match status" value="1"/>
</dbReference>
<dbReference type="NCBIfam" id="NF047375">
    <property type="entry name" value="HeatShock_HspR"/>
    <property type="match status" value="1"/>
</dbReference>
<dbReference type="InterPro" id="IPR009061">
    <property type="entry name" value="DNA-bd_dom_put_sf"/>
</dbReference>
<organism evidence="3 4">
    <name type="scientific">Enteractinococcus helveticum</name>
    <dbReference type="NCBI Taxonomy" id="1837282"/>
    <lineage>
        <taxon>Bacteria</taxon>
        <taxon>Bacillati</taxon>
        <taxon>Actinomycetota</taxon>
        <taxon>Actinomycetes</taxon>
        <taxon>Micrococcales</taxon>
        <taxon>Micrococcaceae</taxon>
    </lineage>
</organism>
<accession>A0A1B7LZP9</accession>
<dbReference type="PROSITE" id="PS50937">
    <property type="entry name" value="HTH_MERR_2"/>
    <property type="match status" value="1"/>
</dbReference>
<comment type="caution">
    <text evidence="3">The sequence shown here is derived from an EMBL/GenBank/DDBJ whole genome shotgun (WGS) entry which is preliminary data.</text>
</comment>
<name>A0A1B7LZP9_9MICC</name>
<dbReference type="Pfam" id="PF13411">
    <property type="entry name" value="MerR_1"/>
    <property type="match status" value="1"/>
</dbReference>
<feature type="domain" description="HTH merR-type" evidence="2">
    <location>
        <begin position="10"/>
        <end position="78"/>
    </location>
</feature>
<keyword evidence="1" id="KW-0238">DNA-binding</keyword>
<evidence type="ECO:0000313" key="3">
    <source>
        <dbReference type="EMBL" id="OAV61138.1"/>
    </source>
</evidence>
<protein>
    <recommendedName>
        <fullName evidence="2">HTH merR-type domain-containing protein</fullName>
    </recommendedName>
</protein>
<dbReference type="PANTHER" id="PTHR30204">
    <property type="entry name" value="REDOX-CYCLING DRUG-SENSING TRANSCRIPTIONAL ACTIVATOR SOXR"/>
    <property type="match status" value="1"/>
</dbReference>
<dbReference type="InterPro" id="IPR000551">
    <property type="entry name" value="MerR-type_HTH_dom"/>
</dbReference>
<dbReference type="OrthoDB" id="5345718at2"/>
<dbReference type="GO" id="GO:0003677">
    <property type="term" value="F:DNA binding"/>
    <property type="evidence" value="ECO:0007669"/>
    <property type="project" value="UniProtKB-KW"/>
</dbReference>
<sequence>MVNRHKHDPVYVISVAAQLADMHPQTLRQYDRMGLVVPARQAGGQRRYSAEDVRRLRRIQSLSRDGVSLEGIRRIVELEAEVQELRDTVGDLVDQITVMRSHVSFSRTFTAGSSGVTTNIHGPDASNQHHDDDAVAAYREERRRRRFDRDRVEQAVMFALEQSKPQYALNRPRFALPR</sequence>
<proteinExistence type="predicted"/>
<gene>
    <name evidence="3" type="ORF">A6F49_09145</name>
</gene>
<dbReference type="Gene3D" id="1.10.1660.10">
    <property type="match status" value="1"/>
</dbReference>
<dbReference type="SMART" id="SM00422">
    <property type="entry name" value="HTH_MERR"/>
    <property type="match status" value="1"/>
</dbReference>
<evidence type="ECO:0000313" key="4">
    <source>
        <dbReference type="Proteomes" id="UP000078292"/>
    </source>
</evidence>
<dbReference type="AlphaFoldDB" id="A0A1B7LZP9"/>
<evidence type="ECO:0000256" key="1">
    <source>
        <dbReference type="ARBA" id="ARBA00023125"/>
    </source>
</evidence>
<reference evidence="3 4" key="1">
    <citation type="submission" date="2016-04" db="EMBL/GenBank/DDBJ databases">
        <title>First whole genome shotgun sequence of the bacterium Enteractinococcus sp. strain UASWS1574.</title>
        <authorList>
            <person name="Crovadore J."/>
            <person name="Chablais R."/>
            <person name="Lefort F."/>
        </authorList>
    </citation>
    <scope>NUCLEOTIDE SEQUENCE [LARGE SCALE GENOMIC DNA]</scope>
    <source>
        <strain evidence="3 4">UASWS1574</strain>
    </source>
</reference>
<dbReference type="RefSeq" id="WP_052504849.1">
    <property type="nucleotide sequence ID" value="NZ_LXEY01000017.1"/>
</dbReference>
<dbReference type="EMBL" id="LXEY01000017">
    <property type="protein sequence ID" value="OAV61138.1"/>
    <property type="molecule type" value="Genomic_DNA"/>
</dbReference>
<evidence type="ECO:0000259" key="2">
    <source>
        <dbReference type="PROSITE" id="PS50937"/>
    </source>
</evidence>
<dbReference type="PANTHER" id="PTHR30204:SF58">
    <property type="entry name" value="HTH-TYPE TRANSCRIPTIONAL REGULATOR YFMP"/>
    <property type="match status" value="1"/>
</dbReference>